<evidence type="ECO:0000313" key="2">
    <source>
        <dbReference type="EMBL" id="KAK4183742.1"/>
    </source>
</evidence>
<dbReference type="AlphaFoldDB" id="A0AAN7AFA2"/>
<reference evidence="2" key="1">
    <citation type="journal article" date="2023" name="Mol. Phylogenet. Evol.">
        <title>Genome-scale phylogeny and comparative genomics of the fungal order Sordariales.</title>
        <authorList>
            <person name="Hensen N."/>
            <person name="Bonometti L."/>
            <person name="Westerberg I."/>
            <person name="Brannstrom I.O."/>
            <person name="Guillou S."/>
            <person name="Cros-Aarteil S."/>
            <person name="Calhoun S."/>
            <person name="Haridas S."/>
            <person name="Kuo A."/>
            <person name="Mondo S."/>
            <person name="Pangilinan J."/>
            <person name="Riley R."/>
            <person name="LaButti K."/>
            <person name="Andreopoulos B."/>
            <person name="Lipzen A."/>
            <person name="Chen C."/>
            <person name="Yan M."/>
            <person name="Daum C."/>
            <person name="Ng V."/>
            <person name="Clum A."/>
            <person name="Steindorff A."/>
            <person name="Ohm R.A."/>
            <person name="Martin F."/>
            <person name="Silar P."/>
            <person name="Natvig D.O."/>
            <person name="Lalanne C."/>
            <person name="Gautier V."/>
            <person name="Ament-Velasquez S.L."/>
            <person name="Kruys A."/>
            <person name="Hutchinson M.I."/>
            <person name="Powell A.J."/>
            <person name="Barry K."/>
            <person name="Miller A.N."/>
            <person name="Grigoriev I.V."/>
            <person name="Debuchy R."/>
            <person name="Gladieux P."/>
            <person name="Hiltunen Thoren M."/>
            <person name="Johannesson H."/>
        </authorList>
    </citation>
    <scope>NUCLEOTIDE SEQUENCE</scope>
    <source>
        <strain evidence="2">PSN309</strain>
    </source>
</reference>
<keyword evidence="1" id="KW-0812">Transmembrane</keyword>
<protein>
    <recommendedName>
        <fullName evidence="4">Transmembrane protein</fullName>
    </recommendedName>
</protein>
<gene>
    <name evidence="2" type="ORF">QBC35DRAFT_86000</name>
</gene>
<accession>A0AAN7AFA2</accession>
<dbReference type="Proteomes" id="UP001302126">
    <property type="component" value="Unassembled WGS sequence"/>
</dbReference>
<name>A0AAN7AFA2_9PEZI</name>
<evidence type="ECO:0000313" key="3">
    <source>
        <dbReference type="Proteomes" id="UP001302126"/>
    </source>
</evidence>
<reference evidence="2" key="2">
    <citation type="submission" date="2023-05" db="EMBL/GenBank/DDBJ databases">
        <authorList>
            <consortium name="Lawrence Berkeley National Laboratory"/>
            <person name="Steindorff A."/>
            <person name="Hensen N."/>
            <person name="Bonometti L."/>
            <person name="Westerberg I."/>
            <person name="Brannstrom I.O."/>
            <person name="Guillou S."/>
            <person name="Cros-Aarteil S."/>
            <person name="Calhoun S."/>
            <person name="Haridas S."/>
            <person name="Kuo A."/>
            <person name="Mondo S."/>
            <person name="Pangilinan J."/>
            <person name="Riley R."/>
            <person name="Labutti K."/>
            <person name="Andreopoulos B."/>
            <person name="Lipzen A."/>
            <person name="Chen C."/>
            <person name="Yanf M."/>
            <person name="Daum C."/>
            <person name="Ng V."/>
            <person name="Clum A."/>
            <person name="Ohm R."/>
            <person name="Martin F."/>
            <person name="Silar P."/>
            <person name="Natvig D."/>
            <person name="Lalanne C."/>
            <person name="Gautier V."/>
            <person name="Ament-Velasquez S.L."/>
            <person name="Kruys A."/>
            <person name="Hutchinson M.I."/>
            <person name="Powell A.J."/>
            <person name="Barry K."/>
            <person name="Miller A.N."/>
            <person name="Grigoriev I.V."/>
            <person name="Debuchy R."/>
            <person name="Gladieux P."/>
            <person name="Thoren M.H."/>
            <person name="Johannesson H."/>
        </authorList>
    </citation>
    <scope>NUCLEOTIDE SEQUENCE</scope>
    <source>
        <strain evidence="2">PSN309</strain>
    </source>
</reference>
<comment type="caution">
    <text evidence="2">The sequence shown here is derived from an EMBL/GenBank/DDBJ whole genome shotgun (WGS) entry which is preliminary data.</text>
</comment>
<keyword evidence="1" id="KW-0472">Membrane</keyword>
<keyword evidence="1" id="KW-1133">Transmembrane helix</keyword>
<evidence type="ECO:0008006" key="4">
    <source>
        <dbReference type="Google" id="ProtNLM"/>
    </source>
</evidence>
<dbReference type="EMBL" id="MU864527">
    <property type="protein sequence ID" value="KAK4183742.1"/>
    <property type="molecule type" value="Genomic_DNA"/>
</dbReference>
<evidence type="ECO:0000256" key="1">
    <source>
        <dbReference type="SAM" id="Phobius"/>
    </source>
</evidence>
<feature type="transmembrane region" description="Helical" evidence="1">
    <location>
        <begin position="74"/>
        <end position="95"/>
    </location>
</feature>
<feature type="transmembrane region" description="Helical" evidence="1">
    <location>
        <begin position="41"/>
        <end position="68"/>
    </location>
</feature>
<keyword evidence="3" id="KW-1185">Reference proteome</keyword>
<proteinExistence type="predicted"/>
<sequence length="119" mass="13770">MRGYESFSRRVSLFFVFACENTRSGSDARHFFISWKNNKKFVLGATAAPGFITIAFRFSCLFMSVYLYQECLAYLIYLLFSQLVFLFVAVFFLLLPGCVRWRMYSLWSSSVSLLAPPCS</sequence>
<organism evidence="2 3">
    <name type="scientific">Podospora australis</name>
    <dbReference type="NCBI Taxonomy" id="1536484"/>
    <lineage>
        <taxon>Eukaryota</taxon>
        <taxon>Fungi</taxon>
        <taxon>Dikarya</taxon>
        <taxon>Ascomycota</taxon>
        <taxon>Pezizomycotina</taxon>
        <taxon>Sordariomycetes</taxon>
        <taxon>Sordariomycetidae</taxon>
        <taxon>Sordariales</taxon>
        <taxon>Podosporaceae</taxon>
        <taxon>Podospora</taxon>
    </lineage>
</organism>